<organism>
    <name type="scientific">Culex quinquefasciatus</name>
    <name type="common">Southern house mosquito</name>
    <name type="synonym">Culex pungens</name>
    <dbReference type="NCBI Taxonomy" id="7176"/>
    <lineage>
        <taxon>Eukaryota</taxon>
        <taxon>Metazoa</taxon>
        <taxon>Ecdysozoa</taxon>
        <taxon>Arthropoda</taxon>
        <taxon>Hexapoda</taxon>
        <taxon>Insecta</taxon>
        <taxon>Pterygota</taxon>
        <taxon>Neoptera</taxon>
        <taxon>Endopterygota</taxon>
        <taxon>Diptera</taxon>
        <taxon>Nematocera</taxon>
        <taxon>Culicoidea</taxon>
        <taxon>Culicidae</taxon>
        <taxon>Culicinae</taxon>
        <taxon>Culicini</taxon>
        <taxon>Culex</taxon>
        <taxon>Culex</taxon>
    </lineage>
</organism>
<dbReference type="KEGG" id="cqu:CpipJ_CPIJ015777"/>
<evidence type="ECO:0000313" key="4">
    <source>
        <dbReference type="Proteomes" id="UP000002320"/>
    </source>
</evidence>
<dbReference type="AlphaFoldDB" id="B0X9X0"/>
<dbReference type="EnsemblMetazoa" id="CPIJ015777-RA">
    <property type="protein sequence ID" value="CPIJ015777-PA"/>
    <property type="gene ID" value="CPIJ015777"/>
</dbReference>
<protein>
    <submittedName>
        <fullName evidence="2 3">Uncharacterized protein</fullName>
    </submittedName>
</protein>
<evidence type="ECO:0000256" key="1">
    <source>
        <dbReference type="SAM" id="MobiDB-lite"/>
    </source>
</evidence>
<accession>B0X9X0</accession>
<proteinExistence type="predicted"/>
<evidence type="ECO:0000313" key="2">
    <source>
        <dbReference type="EMBL" id="EDS43396.1"/>
    </source>
</evidence>
<dbReference type="HOGENOM" id="CLU_1476569_0_0_1"/>
<dbReference type="Proteomes" id="UP000002320">
    <property type="component" value="Unassembled WGS sequence"/>
</dbReference>
<evidence type="ECO:0000313" key="3">
    <source>
        <dbReference type="EnsemblMetazoa" id="CPIJ015777-PA"/>
    </source>
</evidence>
<dbReference type="InParanoid" id="B0X9X0"/>
<feature type="compositionally biased region" description="Polar residues" evidence="1">
    <location>
        <begin position="17"/>
        <end position="33"/>
    </location>
</feature>
<sequence>MPPGPSGIEPRPYWDSEATTLTTKPPDQNRSYSPSPEWPSKFFATIAISLIVPFVTLGYDFPASCTASSSSMSSSVVFALVRAAGIERGVRVSMLLPGRNWRWLRQIPATSQHGFAGKLIRQRDVFFWLEKGRIKLCGWDTQGRKLEVLAKISDKWELNPDVQDKEQSAPAAMEMYRRYDSGR</sequence>
<dbReference type="VEuPathDB" id="VectorBase:CPIJ015777"/>
<reference evidence="2" key="1">
    <citation type="submission" date="2007-03" db="EMBL/GenBank/DDBJ databases">
        <title>Annotation of Culex pipiens quinquefasciatus.</title>
        <authorList>
            <consortium name="The Broad Institute Genome Sequencing Platform"/>
            <person name="Atkinson P.W."/>
            <person name="Hemingway J."/>
            <person name="Christensen B.M."/>
            <person name="Higgs S."/>
            <person name="Kodira C."/>
            <person name="Hannick L."/>
            <person name="Megy K."/>
            <person name="O'Leary S."/>
            <person name="Pearson M."/>
            <person name="Haas B.J."/>
            <person name="Mauceli E."/>
            <person name="Wortman J.R."/>
            <person name="Lee N.H."/>
            <person name="Guigo R."/>
            <person name="Stanke M."/>
            <person name="Alvarado L."/>
            <person name="Amedeo P."/>
            <person name="Antoine C.H."/>
            <person name="Arensburger P."/>
            <person name="Bidwell S.L."/>
            <person name="Crawford M."/>
            <person name="Camaro F."/>
            <person name="Devon K."/>
            <person name="Engels R."/>
            <person name="Hammond M."/>
            <person name="Howarth C."/>
            <person name="Koehrsen M."/>
            <person name="Lawson D."/>
            <person name="Montgomery P."/>
            <person name="Nene V."/>
            <person name="Nusbaum C."/>
            <person name="Puiu D."/>
            <person name="Romero-Severson J."/>
            <person name="Severson D.W."/>
            <person name="Shumway M."/>
            <person name="Sisk P."/>
            <person name="Stolte C."/>
            <person name="Zeng Q."/>
            <person name="Eisenstadt E."/>
            <person name="Fraser-Liggett C."/>
            <person name="Strausberg R."/>
            <person name="Galagan J."/>
            <person name="Birren B."/>
            <person name="Collins F.H."/>
        </authorList>
    </citation>
    <scope>NUCLEOTIDE SEQUENCE [LARGE SCALE GENOMIC DNA]</scope>
    <source>
        <strain evidence="2">JHB</strain>
    </source>
</reference>
<keyword evidence="4" id="KW-1185">Reference proteome</keyword>
<name>B0X9X0_CULQU</name>
<reference evidence="3" key="2">
    <citation type="submission" date="2020-05" db="UniProtKB">
        <authorList>
            <consortium name="EnsemblMetazoa"/>
        </authorList>
    </citation>
    <scope>IDENTIFICATION</scope>
    <source>
        <strain evidence="3">JHB</strain>
    </source>
</reference>
<gene>
    <name evidence="3" type="primary">6049739</name>
    <name evidence="2" type="ORF">CpipJ_CPIJ015777</name>
</gene>
<dbReference type="EMBL" id="DS232554">
    <property type="protein sequence ID" value="EDS43396.1"/>
    <property type="molecule type" value="Genomic_DNA"/>
</dbReference>
<feature type="region of interest" description="Disordered" evidence="1">
    <location>
        <begin position="1"/>
        <end position="33"/>
    </location>
</feature>